<sequence>MDESGHDHRNMPMEVRGGVAIHASRIWDFVRDFHQAELDCFGVRLAEYSKEIKGSKLLDLKRVKWADASATLDANIRHNGVRRFLTKGLQKESPAARDFAAYGQASILMAHAIFDLLHKHNAKIFASLIPCGAKPPKDYQYPHFLRKDHIFLQERFFYFLEMEQQHGLFVMDQTEKANDRRFVRKLQDYYLKTAAGRHRTRWIVPAPLFVDSEMSPGVQAADLCLYCINWGFRLPEWSFTGPQRDDIAIGFAPRCHALQFSGDGYRDGKTFKTYGIFYVPDPYTARDK</sequence>
<comment type="caution">
    <text evidence="1">The sequence shown here is derived from an EMBL/GenBank/DDBJ whole genome shotgun (WGS) entry which is preliminary data.</text>
</comment>
<evidence type="ECO:0008006" key="3">
    <source>
        <dbReference type="Google" id="ProtNLM"/>
    </source>
</evidence>
<dbReference type="EMBL" id="LPXL01000003">
    <property type="protein sequence ID" value="KZD06855.1"/>
    <property type="molecule type" value="Genomic_DNA"/>
</dbReference>
<evidence type="ECO:0000313" key="1">
    <source>
        <dbReference type="EMBL" id="KZD06855.1"/>
    </source>
</evidence>
<evidence type="ECO:0000313" key="2">
    <source>
        <dbReference type="Proteomes" id="UP000076167"/>
    </source>
</evidence>
<organism evidence="1 2">
    <name type="scientific">Thalassospira xiamenensis</name>
    <dbReference type="NCBI Taxonomy" id="220697"/>
    <lineage>
        <taxon>Bacteria</taxon>
        <taxon>Pseudomonadati</taxon>
        <taxon>Pseudomonadota</taxon>
        <taxon>Alphaproteobacteria</taxon>
        <taxon>Rhodospirillales</taxon>
        <taxon>Thalassospiraceae</taxon>
        <taxon>Thalassospira</taxon>
    </lineage>
</organism>
<proteinExistence type="predicted"/>
<name>A0ABR5Y7F7_9PROT</name>
<keyword evidence="2" id="KW-1185">Reference proteome</keyword>
<dbReference type="Proteomes" id="UP000076167">
    <property type="component" value="Unassembled WGS sequence"/>
</dbReference>
<reference evidence="1 2" key="1">
    <citation type="submission" date="2015-12" db="EMBL/GenBank/DDBJ databases">
        <title>Genome sequence of Thalassospira xiamenensis MCCC 1A03005.</title>
        <authorList>
            <person name="Lu L."/>
            <person name="Lai Q."/>
            <person name="Shao Z."/>
            <person name="Qian P."/>
        </authorList>
    </citation>
    <scope>NUCLEOTIDE SEQUENCE [LARGE SCALE GENOMIC DNA]</scope>
    <source>
        <strain evidence="1 2">MCCC 1A03005</strain>
    </source>
</reference>
<dbReference type="InterPro" id="IPR024524">
    <property type="entry name" value="DUF3800"/>
</dbReference>
<dbReference type="Pfam" id="PF12686">
    <property type="entry name" value="DUF3800"/>
    <property type="match status" value="1"/>
</dbReference>
<accession>A0ABR5Y7F7</accession>
<protein>
    <recommendedName>
        <fullName evidence="3">DUF3800 domain-containing protein</fullName>
    </recommendedName>
</protein>
<gene>
    <name evidence="1" type="ORF">AUP40_08460</name>
</gene>